<organism evidence="1 2">
    <name type="scientific">Streblomastix strix</name>
    <dbReference type="NCBI Taxonomy" id="222440"/>
    <lineage>
        <taxon>Eukaryota</taxon>
        <taxon>Metamonada</taxon>
        <taxon>Preaxostyla</taxon>
        <taxon>Oxymonadida</taxon>
        <taxon>Streblomastigidae</taxon>
        <taxon>Streblomastix</taxon>
    </lineage>
</organism>
<evidence type="ECO:0008006" key="3">
    <source>
        <dbReference type="Google" id="ProtNLM"/>
    </source>
</evidence>
<proteinExistence type="predicted"/>
<dbReference type="GO" id="GO:0003676">
    <property type="term" value="F:nucleic acid binding"/>
    <property type="evidence" value="ECO:0007669"/>
    <property type="project" value="InterPro"/>
</dbReference>
<sequence>MAVVVFGDLLRITDDELIELFTKQGKAELKQKREKSAIIFMSSIKDATLAQQNLNDTIQYGVHINVSAELIGFLKELKPDILKECFNIGMFDFEVGWFHGDAVLENRMSLLIFQRQPHLIGTQCEQL</sequence>
<evidence type="ECO:0000313" key="1">
    <source>
        <dbReference type="EMBL" id="KAA6397157.1"/>
    </source>
</evidence>
<comment type="caution">
    <text evidence="1">The sequence shown here is derived from an EMBL/GenBank/DDBJ whole genome shotgun (WGS) entry which is preliminary data.</text>
</comment>
<evidence type="ECO:0000313" key="2">
    <source>
        <dbReference type="Proteomes" id="UP000324800"/>
    </source>
</evidence>
<accession>A0A5J4WPU1</accession>
<reference evidence="1 2" key="1">
    <citation type="submission" date="2019-03" db="EMBL/GenBank/DDBJ databases">
        <title>Single cell metagenomics reveals metabolic interactions within the superorganism composed of flagellate Streblomastix strix and complex community of Bacteroidetes bacteria on its surface.</title>
        <authorList>
            <person name="Treitli S.C."/>
            <person name="Kolisko M."/>
            <person name="Husnik F."/>
            <person name="Keeling P."/>
            <person name="Hampl V."/>
        </authorList>
    </citation>
    <scope>NUCLEOTIDE SEQUENCE [LARGE SCALE GENOMIC DNA]</scope>
    <source>
        <strain evidence="1">ST1C</strain>
    </source>
</reference>
<dbReference type="InterPro" id="IPR035979">
    <property type="entry name" value="RBD_domain_sf"/>
</dbReference>
<protein>
    <recommendedName>
        <fullName evidence="3">RRM domain-containing protein</fullName>
    </recommendedName>
</protein>
<gene>
    <name evidence="1" type="ORF">EZS28_007315</name>
</gene>
<dbReference type="Proteomes" id="UP000324800">
    <property type="component" value="Unassembled WGS sequence"/>
</dbReference>
<dbReference type="EMBL" id="SNRW01001245">
    <property type="protein sequence ID" value="KAA6397157.1"/>
    <property type="molecule type" value="Genomic_DNA"/>
</dbReference>
<name>A0A5J4WPU1_9EUKA</name>
<dbReference type="SUPFAM" id="SSF54928">
    <property type="entry name" value="RNA-binding domain, RBD"/>
    <property type="match status" value="1"/>
</dbReference>
<dbReference type="AlphaFoldDB" id="A0A5J4WPU1"/>